<name>A0A1M7U9W9_9BRAD</name>
<feature type="signal peptide" evidence="1">
    <location>
        <begin position="1"/>
        <end position="24"/>
    </location>
</feature>
<proteinExistence type="predicted"/>
<protein>
    <recommendedName>
        <fullName evidence="4">PXPV repeat-containing protein</fullName>
    </recommendedName>
</protein>
<dbReference type="EMBL" id="LT670849">
    <property type="protein sequence ID" value="SHN79718.1"/>
    <property type="molecule type" value="Genomic_DNA"/>
</dbReference>
<dbReference type="AlphaFoldDB" id="A0A1M7U9W9"/>
<reference evidence="3" key="1">
    <citation type="submission" date="2016-11" db="EMBL/GenBank/DDBJ databases">
        <authorList>
            <person name="Varghese N."/>
            <person name="Submissions S."/>
        </authorList>
    </citation>
    <scope>NUCLEOTIDE SEQUENCE [LARGE SCALE GENOMIC DNA]</scope>
    <source>
        <strain evidence="3">GAS401</strain>
    </source>
</reference>
<evidence type="ECO:0000313" key="3">
    <source>
        <dbReference type="Proteomes" id="UP000184096"/>
    </source>
</evidence>
<evidence type="ECO:0008006" key="4">
    <source>
        <dbReference type="Google" id="ProtNLM"/>
    </source>
</evidence>
<accession>A0A1M7U9W9</accession>
<gene>
    <name evidence="2" type="ORF">SAMN05444170_4103</name>
</gene>
<sequence length="108" mass="11571">MRKILVALATIGTLAFSASAPAHAQRALGAAIAGGLIGGAIVGSAVAASPYYYGPGPHYYGPGYAPGAYYGPAYRPAYVAEEPYGCYWQRQRFWDGYAWRFRRVQVCG</sequence>
<dbReference type="Proteomes" id="UP000184096">
    <property type="component" value="Chromosome I"/>
</dbReference>
<keyword evidence="3" id="KW-1185">Reference proteome</keyword>
<organism evidence="2 3">
    <name type="scientific">Bradyrhizobium erythrophlei</name>
    <dbReference type="NCBI Taxonomy" id="1437360"/>
    <lineage>
        <taxon>Bacteria</taxon>
        <taxon>Pseudomonadati</taxon>
        <taxon>Pseudomonadota</taxon>
        <taxon>Alphaproteobacteria</taxon>
        <taxon>Hyphomicrobiales</taxon>
        <taxon>Nitrobacteraceae</taxon>
        <taxon>Bradyrhizobium</taxon>
    </lineage>
</organism>
<evidence type="ECO:0000313" key="2">
    <source>
        <dbReference type="EMBL" id="SHN79718.1"/>
    </source>
</evidence>
<dbReference type="RefSeq" id="WP_072820494.1">
    <property type="nucleotide sequence ID" value="NZ_LT670849.1"/>
</dbReference>
<keyword evidence="1" id="KW-0732">Signal</keyword>
<evidence type="ECO:0000256" key="1">
    <source>
        <dbReference type="SAM" id="SignalP"/>
    </source>
</evidence>
<feature type="chain" id="PRO_5013111059" description="PXPV repeat-containing protein" evidence="1">
    <location>
        <begin position="25"/>
        <end position="108"/>
    </location>
</feature>